<sequence>MALIEELGLKTYPQFNTGKKVHHTGGAGSRVLSYTSSLPAMSPLVLLDLSLFIYRTNRLSATVNIQDPSLTPNAVDLDGMTFHSWIRQNAWTQELKDVVDTGTRAVFGTEPAQMSLLYLLMYSAAAGGLEALLESTPGAAQEFRVQGGTQQLSECLAERVDWRNVRLGCAVKAIWQDPEWARVQTSTGDFLSRAVIVSCPPHLAAQIQYVPPLPQRAFLTQHMPVGHMIKFIITYRSAFWKDKGFSGEIVTGASTGCPFCVTFDATTPSGNAALVGLIAGQQATYWTNKQAAERRKAVVSSLVHYLGPEADSFIHYEEKDWALEEYSGGCPVNIMSPGLLTYFHPSLRRPCGR</sequence>
<dbReference type="GO" id="GO:0097621">
    <property type="term" value="F:monoamine oxidase activity"/>
    <property type="evidence" value="ECO:0007669"/>
    <property type="project" value="UniProtKB-EC"/>
</dbReference>
<protein>
    <recommendedName>
        <fullName evidence="10">Amine oxidase</fullName>
        <ecNumber evidence="10">1.4.3.-</ecNumber>
    </recommendedName>
</protein>
<dbReference type="InterPro" id="IPR036188">
    <property type="entry name" value="FAD/NAD-bd_sf"/>
</dbReference>
<keyword evidence="7 10" id="KW-0560">Oxidoreductase</keyword>
<organism evidence="12 13">
    <name type="scientific">Knipowitschia caucasica</name>
    <name type="common">Caucasian dwarf goby</name>
    <name type="synonym">Pomatoschistus caucasicus</name>
    <dbReference type="NCBI Taxonomy" id="637954"/>
    <lineage>
        <taxon>Eukaryota</taxon>
        <taxon>Metazoa</taxon>
        <taxon>Chordata</taxon>
        <taxon>Craniata</taxon>
        <taxon>Vertebrata</taxon>
        <taxon>Euteleostomi</taxon>
        <taxon>Actinopterygii</taxon>
        <taxon>Neopterygii</taxon>
        <taxon>Teleostei</taxon>
        <taxon>Neoteleostei</taxon>
        <taxon>Acanthomorphata</taxon>
        <taxon>Gobiaria</taxon>
        <taxon>Gobiiformes</taxon>
        <taxon>Gobioidei</taxon>
        <taxon>Gobiidae</taxon>
        <taxon>Gobiinae</taxon>
        <taxon>Knipowitschia</taxon>
    </lineage>
</organism>
<dbReference type="Proteomes" id="UP001497482">
    <property type="component" value="Chromosome 1"/>
</dbReference>
<evidence type="ECO:0000256" key="10">
    <source>
        <dbReference type="RuleBase" id="RU362067"/>
    </source>
</evidence>
<dbReference type="InterPro" id="IPR050703">
    <property type="entry name" value="Flavin_MAO"/>
</dbReference>
<comment type="subcellular location">
    <subcellularLocation>
        <location evidence="2">Mitochondrion outer membrane</location>
        <topology evidence="2">Single-pass type IV membrane protein</topology>
        <orientation evidence="2">Cytoplasmic side</orientation>
    </subcellularLocation>
</comment>
<accession>A0AAV2J1E8</accession>
<evidence type="ECO:0000313" key="13">
    <source>
        <dbReference type="Proteomes" id="UP001497482"/>
    </source>
</evidence>
<dbReference type="Pfam" id="PF01593">
    <property type="entry name" value="Amino_oxidase"/>
    <property type="match status" value="1"/>
</dbReference>
<evidence type="ECO:0000256" key="7">
    <source>
        <dbReference type="ARBA" id="ARBA00023002"/>
    </source>
</evidence>
<evidence type="ECO:0000256" key="3">
    <source>
        <dbReference type="ARBA" id="ARBA00005995"/>
    </source>
</evidence>
<dbReference type="EC" id="1.4.3.-" evidence="10"/>
<dbReference type="SUPFAM" id="SSF51905">
    <property type="entry name" value="FAD/NAD(P)-binding domain"/>
    <property type="match status" value="1"/>
</dbReference>
<dbReference type="InterPro" id="IPR001613">
    <property type="entry name" value="Flavin_amine_oxidase"/>
</dbReference>
<evidence type="ECO:0000256" key="5">
    <source>
        <dbReference type="ARBA" id="ARBA00022787"/>
    </source>
</evidence>
<evidence type="ECO:0000313" key="12">
    <source>
        <dbReference type="EMBL" id="CAL1569712.1"/>
    </source>
</evidence>
<keyword evidence="13" id="KW-1185">Reference proteome</keyword>
<comment type="catalytic activity">
    <reaction evidence="8">
        <text>a secondary aliphatic amine + O2 + H2O = a primary amine + an aldehyde + H2O2</text>
        <dbReference type="Rhea" id="RHEA:26414"/>
        <dbReference type="ChEBI" id="CHEBI:15377"/>
        <dbReference type="ChEBI" id="CHEBI:15379"/>
        <dbReference type="ChEBI" id="CHEBI:16240"/>
        <dbReference type="ChEBI" id="CHEBI:17478"/>
        <dbReference type="ChEBI" id="CHEBI:58855"/>
        <dbReference type="ChEBI" id="CHEBI:65296"/>
        <dbReference type="EC" id="1.4.3.4"/>
    </reaction>
</comment>
<name>A0AAV2J1E8_KNICA</name>
<keyword evidence="5" id="KW-0472">Membrane</keyword>
<evidence type="ECO:0000256" key="1">
    <source>
        <dbReference type="ARBA" id="ARBA00001974"/>
    </source>
</evidence>
<dbReference type="PANTHER" id="PTHR43563">
    <property type="entry name" value="AMINE OXIDASE"/>
    <property type="match status" value="1"/>
</dbReference>
<dbReference type="PANTHER" id="PTHR43563:SF14">
    <property type="entry name" value="AMINE OXIDASE"/>
    <property type="match status" value="1"/>
</dbReference>
<evidence type="ECO:0000256" key="8">
    <source>
        <dbReference type="ARBA" id="ARBA00048448"/>
    </source>
</evidence>
<feature type="domain" description="Amine oxidase" evidence="11">
    <location>
        <begin position="2"/>
        <end position="330"/>
    </location>
</feature>
<dbReference type="GO" id="GO:0005741">
    <property type="term" value="C:mitochondrial outer membrane"/>
    <property type="evidence" value="ECO:0007669"/>
    <property type="project" value="UniProtKB-SubCell"/>
</dbReference>
<dbReference type="AlphaFoldDB" id="A0AAV2J1E8"/>
<evidence type="ECO:0000256" key="2">
    <source>
        <dbReference type="ARBA" id="ARBA00004362"/>
    </source>
</evidence>
<dbReference type="InterPro" id="IPR002937">
    <property type="entry name" value="Amino_oxidase"/>
</dbReference>
<reference evidence="12 13" key="1">
    <citation type="submission" date="2024-04" db="EMBL/GenBank/DDBJ databases">
        <authorList>
            <person name="Waldvogel A.-M."/>
            <person name="Schoenle A."/>
        </authorList>
    </citation>
    <scope>NUCLEOTIDE SEQUENCE [LARGE SCALE GENOMIC DNA]</scope>
</reference>
<dbReference type="GO" id="GO:0008131">
    <property type="term" value="F:primary methylamine oxidase activity"/>
    <property type="evidence" value="ECO:0007669"/>
    <property type="project" value="UniProtKB-ARBA"/>
</dbReference>
<comment type="similarity">
    <text evidence="3 10">Belongs to the flavin monoamine oxidase family.</text>
</comment>
<dbReference type="PRINTS" id="PR00757">
    <property type="entry name" value="AMINEOXDASEF"/>
</dbReference>
<dbReference type="SUPFAM" id="SSF54373">
    <property type="entry name" value="FAD-linked reductases, C-terminal domain"/>
    <property type="match status" value="1"/>
</dbReference>
<keyword evidence="6 10" id="KW-0274">FAD</keyword>
<evidence type="ECO:0000256" key="4">
    <source>
        <dbReference type="ARBA" id="ARBA00022630"/>
    </source>
</evidence>
<proteinExistence type="inferred from homology"/>
<keyword evidence="5" id="KW-1000">Mitochondrion outer membrane</keyword>
<evidence type="ECO:0000256" key="9">
    <source>
        <dbReference type="PIRSR" id="PIRSR601613-1"/>
    </source>
</evidence>
<keyword evidence="5" id="KW-0496">Mitochondrion</keyword>
<keyword evidence="4 10" id="KW-0285">Flavoprotein</keyword>
<dbReference type="Gene3D" id="3.50.50.60">
    <property type="entry name" value="FAD/NAD(P)-binding domain"/>
    <property type="match status" value="1"/>
</dbReference>
<feature type="binding site" evidence="9">
    <location>
        <position position="171"/>
    </location>
    <ligand>
        <name>FAD</name>
        <dbReference type="ChEBI" id="CHEBI:57692"/>
    </ligand>
</feature>
<comment type="cofactor">
    <cofactor evidence="1 10">
        <name>FAD</name>
        <dbReference type="ChEBI" id="CHEBI:57692"/>
    </cofactor>
</comment>
<evidence type="ECO:0000259" key="11">
    <source>
        <dbReference type="Pfam" id="PF01593"/>
    </source>
</evidence>
<dbReference type="EMBL" id="OZ035823">
    <property type="protein sequence ID" value="CAL1569712.1"/>
    <property type="molecule type" value="Genomic_DNA"/>
</dbReference>
<gene>
    <name evidence="12" type="ORF">KC01_LOCUS2107</name>
</gene>
<evidence type="ECO:0000256" key="6">
    <source>
        <dbReference type="ARBA" id="ARBA00022827"/>
    </source>
</evidence>